<evidence type="ECO:0000313" key="1">
    <source>
        <dbReference type="EMBL" id="TCO60540.1"/>
    </source>
</evidence>
<dbReference type="Proteomes" id="UP000295680">
    <property type="component" value="Unassembled WGS sequence"/>
</dbReference>
<evidence type="ECO:0000313" key="2">
    <source>
        <dbReference type="Proteomes" id="UP000295680"/>
    </source>
</evidence>
<dbReference type="OrthoDB" id="5069422at2"/>
<organism evidence="1 2">
    <name type="scientific">Actinocrispum wychmicini</name>
    <dbReference type="NCBI Taxonomy" id="1213861"/>
    <lineage>
        <taxon>Bacteria</taxon>
        <taxon>Bacillati</taxon>
        <taxon>Actinomycetota</taxon>
        <taxon>Actinomycetes</taxon>
        <taxon>Pseudonocardiales</taxon>
        <taxon>Pseudonocardiaceae</taxon>
        <taxon>Actinocrispum</taxon>
    </lineage>
</organism>
<comment type="caution">
    <text evidence="1">The sequence shown here is derived from an EMBL/GenBank/DDBJ whole genome shotgun (WGS) entry which is preliminary data.</text>
</comment>
<accession>A0A4V2S7M1</accession>
<proteinExistence type="predicted"/>
<protein>
    <submittedName>
        <fullName evidence="1">Uncharacterized protein</fullName>
    </submittedName>
</protein>
<reference evidence="1 2" key="1">
    <citation type="submission" date="2019-03" db="EMBL/GenBank/DDBJ databases">
        <title>Genomic Encyclopedia of Type Strains, Phase IV (KMG-IV): sequencing the most valuable type-strain genomes for metagenomic binning, comparative biology and taxonomic classification.</title>
        <authorList>
            <person name="Goeker M."/>
        </authorList>
    </citation>
    <scope>NUCLEOTIDE SEQUENCE [LARGE SCALE GENOMIC DNA]</scope>
    <source>
        <strain evidence="1 2">DSM 45934</strain>
    </source>
</reference>
<dbReference type="AlphaFoldDB" id="A0A4V2S7M1"/>
<dbReference type="RefSeq" id="WP_132115604.1">
    <property type="nucleotide sequence ID" value="NZ_SLWS01000003.1"/>
</dbReference>
<gene>
    <name evidence="1" type="ORF">EV192_103115</name>
</gene>
<keyword evidence="2" id="KW-1185">Reference proteome</keyword>
<dbReference type="EMBL" id="SLWS01000003">
    <property type="protein sequence ID" value="TCO60540.1"/>
    <property type="molecule type" value="Genomic_DNA"/>
</dbReference>
<name>A0A4V2S7M1_9PSEU</name>
<sequence>MAGWQAEYMVSGMRDQVLSLACLRHGVPAVQGRGVDDLPEAVLASFGGTRPGSLEPAELARAFAVTMEGLLVEAEFVDAELADRIRPTLRNMVLGVSQEK</sequence>